<dbReference type="EMBL" id="ACOU01000001">
    <property type="protein sequence ID" value="EKX74412.1"/>
    <property type="molecule type" value="Genomic_DNA"/>
</dbReference>
<dbReference type="eggNOG" id="ENOG502S32E">
    <property type="taxonomic scope" value="Eukaryota"/>
</dbReference>
<dbReference type="VEuPathDB" id="PiroplasmaDB:BEWA_044920"/>
<gene>
    <name evidence="1" type="ORF">BEWA_044920</name>
</gene>
<dbReference type="OrthoDB" id="343184at2759"/>
<keyword evidence="2" id="KW-1185">Reference proteome</keyword>
<proteinExistence type="predicted"/>
<protein>
    <submittedName>
        <fullName evidence="1">Uncharacterized protein</fullName>
    </submittedName>
</protein>
<organism evidence="1 2">
    <name type="scientific">Theileria equi strain WA</name>
    <dbReference type="NCBI Taxonomy" id="1537102"/>
    <lineage>
        <taxon>Eukaryota</taxon>
        <taxon>Sar</taxon>
        <taxon>Alveolata</taxon>
        <taxon>Apicomplexa</taxon>
        <taxon>Aconoidasida</taxon>
        <taxon>Piroplasmida</taxon>
        <taxon>Theileriidae</taxon>
        <taxon>Theileria</taxon>
    </lineage>
</organism>
<dbReference type="GeneID" id="15806691"/>
<sequence length="469" mass="53049">MSVEGGSLLASIVELMTLKNRNDDLFINGVSRVVFGRSNGTWSQLIKGLNARRIVDIVNNVDNLHLFAKKYLCGAQLLTSPRAVSNYLKVCITFSINEIAGEILHSDPIKWVIPLVQHIYHANSFNHLQSESDNSLLTSLHAYMGYTQNGLLPRIKECFENLHNTPYGTEVHGYVLLSSFATEYFGELYKFQSDANSERVKSEATTFLNSKAIEIFAALYMKLHLIHIGENINPLNQRSLQDMRTIFINLLGACWSISQGNKRDVWMANLFKTLRQIQLTVMLSTVRETTSLKQVAYKDIKNSSIVENKVEFLMNQGPSTDKDQVDASCALDIQGFAGEIGATVYNACGETIHNLQESYDYLKTKAYKLFRDQCKGTPPEPSGHKHVIYNKEIKQEVDENTLPINVKYIGQTETDDETAYVTIPLSKVGNKRFNYRTVLKRNDEEVVELAINSVKKEHPVLCFKVPTKF</sequence>
<evidence type="ECO:0000313" key="1">
    <source>
        <dbReference type="EMBL" id="EKX74412.1"/>
    </source>
</evidence>
<dbReference type="RefSeq" id="XP_004833864.1">
    <property type="nucleotide sequence ID" value="XM_004833807.1"/>
</dbReference>
<comment type="caution">
    <text evidence="1">The sequence shown here is derived from an EMBL/GenBank/DDBJ whole genome shotgun (WGS) entry which is preliminary data.</text>
</comment>
<name>L1LG46_THEEQ</name>
<dbReference type="Proteomes" id="UP000031512">
    <property type="component" value="Unassembled WGS sequence"/>
</dbReference>
<evidence type="ECO:0000313" key="2">
    <source>
        <dbReference type="Proteomes" id="UP000031512"/>
    </source>
</evidence>
<dbReference type="KEGG" id="beq:BEWA_044920"/>
<dbReference type="AlphaFoldDB" id="L1LG46"/>
<reference evidence="1 2" key="1">
    <citation type="journal article" date="2012" name="BMC Genomics">
        <title>Comparative genomic analysis and phylogenetic position of Theileria equi.</title>
        <authorList>
            <person name="Kappmeyer L.S."/>
            <person name="Thiagarajan M."/>
            <person name="Herndon D.R."/>
            <person name="Ramsay J.D."/>
            <person name="Caler E."/>
            <person name="Djikeng A."/>
            <person name="Gillespie J.J."/>
            <person name="Lau A.O."/>
            <person name="Roalson E.H."/>
            <person name="Silva J.C."/>
            <person name="Silva M.G."/>
            <person name="Suarez C.E."/>
            <person name="Ueti M.W."/>
            <person name="Nene V.M."/>
            <person name="Mealey R.H."/>
            <person name="Knowles D.P."/>
            <person name="Brayton K.A."/>
        </authorList>
    </citation>
    <scope>NUCLEOTIDE SEQUENCE [LARGE SCALE GENOMIC DNA]</scope>
    <source>
        <strain evidence="1 2">WA</strain>
    </source>
</reference>
<accession>L1LG46</accession>